<protein>
    <submittedName>
        <fullName evidence="2">Uncharacterized protein</fullName>
    </submittedName>
</protein>
<reference evidence="2 3" key="1">
    <citation type="submission" date="2019-04" db="EMBL/GenBank/DDBJ databases">
        <title>High contiguity whole genome sequence and gene annotation resource for two Venturia nashicola isolates.</title>
        <authorList>
            <person name="Prokchorchik M."/>
            <person name="Won K."/>
            <person name="Lee Y."/>
            <person name="Choi E.D."/>
            <person name="Segonzac C."/>
            <person name="Sohn K.H."/>
        </authorList>
    </citation>
    <scope>NUCLEOTIDE SEQUENCE [LARGE SCALE GENOMIC DNA]</scope>
    <source>
        <strain evidence="2 3">PRI2</strain>
    </source>
</reference>
<comment type="caution">
    <text evidence="2">The sequence shown here is derived from an EMBL/GenBank/DDBJ whole genome shotgun (WGS) entry which is preliminary data.</text>
</comment>
<proteinExistence type="predicted"/>
<name>A0A4Z1NZ39_9PEZI</name>
<evidence type="ECO:0000313" key="3">
    <source>
        <dbReference type="Proteomes" id="UP000298493"/>
    </source>
</evidence>
<feature type="compositionally biased region" description="Basic and acidic residues" evidence="1">
    <location>
        <begin position="165"/>
        <end position="178"/>
    </location>
</feature>
<feature type="compositionally biased region" description="Basic and acidic residues" evidence="1">
    <location>
        <begin position="90"/>
        <end position="101"/>
    </location>
</feature>
<gene>
    <name evidence="2" type="ORF">E6O75_ATG11612</name>
</gene>
<accession>A0A4Z1NZ39</accession>
<organism evidence="2 3">
    <name type="scientific">Venturia nashicola</name>
    <dbReference type="NCBI Taxonomy" id="86259"/>
    <lineage>
        <taxon>Eukaryota</taxon>
        <taxon>Fungi</taxon>
        <taxon>Dikarya</taxon>
        <taxon>Ascomycota</taxon>
        <taxon>Pezizomycotina</taxon>
        <taxon>Dothideomycetes</taxon>
        <taxon>Pleosporomycetidae</taxon>
        <taxon>Venturiales</taxon>
        <taxon>Venturiaceae</taxon>
        <taxon>Venturia</taxon>
    </lineage>
</organism>
<sequence length="490" mass="56392">MAAVMTPKKGSNTTREKGSPNSKSDFEIPSTEPSKVQARDNHSQATLKPRKVTRERRQGEERLIEDFGRYQTKRVFSEASMDEIGANEMGKGEDPEQREPTTEVPTPSEASERTETPKSTEASKPKETAKPSAIPIQRPGWEQLIPRMSPLLGPQYQVRAQAHPQPDETTQRKQGEENNKRVQAMMFKQFIPRTAHDINLVFGANEQLEPEKRIRPPHEGTKEFEYIKEKTVAWSERRKCQLLDIIPGDAVHRPKCGEEISFLRRHVKKQTREPYLRMTPGTDGIHPERTFNGLMDEEEWKQMTLRDMHEWKMAPPYLLMNGQGKKTELSKRDAYTAQFRGYNDEFKTGTTGMQRRLFFPASHHTELVGEEEMAILQGQGFKIWKKGELMEGVRKDSEIDWVDAGATMQVGDSLFWEDDEVFEGNGRVMDGGEWLSASVANEDAFKGVMGGVDLSRVRYVHQPVGRYRERDLVKQEEDLERLRRYEHQGM</sequence>
<dbReference type="AlphaFoldDB" id="A0A4Z1NZ39"/>
<evidence type="ECO:0000313" key="2">
    <source>
        <dbReference type="EMBL" id="TID16494.1"/>
    </source>
</evidence>
<feature type="region of interest" description="Disordered" evidence="1">
    <location>
        <begin position="159"/>
        <end position="178"/>
    </location>
</feature>
<evidence type="ECO:0000256" key="1">
    <source>
        <dbReference type="SAM" id="MobiDB-lite"/>
    </source>
</evidence>
<feature type="compositionally biased region" description="Polar residues" evidence="1">
    <location>
        <begin position="9"/>
        <end position="23"/>
    </location>
</feature>
<dbReference type="EMBL" id="SNSC02000018">
    <property type="protein sequence ID" value="TID16494.1"/>
    <property type="molecule type" value="Genomic_DNA"/>
</dbReference>
<feature type="compositionally biased region" description="Basic and acidic residues" evidence="1">
    <location>
        <begin position="110"/>
        <end position="129"/>
    </location>
</feature>
<feature type="compositionally biased region" description="Basic and acidic residues" evidence="1">
    <location>
        <begin position="55"/>
        <end position="68"/>
    </location>
</feature>
<feature type="region of interest" description="Disordered" evidence="1">
    <location>
        <begin position="1"/>
        <end position="139"/>
    </location>
</feature>
<dbReference type="OrthoDB" id="3936489at2759"/>
<dbReference type="Proteomes" id="UP000298493">
    <property type="component" value="Unassembled WGS sequence"/>
</dbReference>
<keyword evidence="3" id="KW-1185">Reference proteome</keyword>